<proteinExistence type="predicted"/>
<accession>A0A016WUA4</accession>
<organism evidence="1 2">
    <name type="scientific">Ancylostoma ceylanicum</name>
    <dbReference type="NCBI Taxonomy" id="53326"/>
    <lineage>
        <taxon>Eukaryota</taxon>
        <taxon>Metazoa</taxon>
        <taxon>Ecdysozoa</taxon>
        <taxon>Nematoda</taxon>
        <taxon>Chromadorea</taxon>
        <taxon>Rhabditida</taxon>
        <taxon>Rhabditina</taxon>
        <taxon>Rhabditomorpha</taxon>
        <taxon>Strongyloidea</taxon>
        <taxon>Ancylostomatidae</taxon>
        <taxon>Ancylostomatinae</taxon>
        <taxon>Ancylostoma</taxon>
    </lineage>
</organism>
<protein>
    <submittedName>
        <fullName evidence="1">Uncharacterized protein</fullName>
    </submittedName>
</protein>
<name>A0A016WUA4_9BILA</name>
<gene>
    <name evidence="1" type="primary">Acey_s0526.g2950</name>
    <name evidence="1" type="ORF">Y032_0526g2950</name>
</gene>
<evidence type="ECO:0000313" key="1">
    <source>
        <dbReference type="EMBL" id="EYC42583.1"/>
    </source>
</evidence>
<comment type="caution">
    <text evidence="1">The sequence shown here is derived from an EMBL/GenBank/DDBJ whole genome shotgun (WGS) entry which is preliminary data.</text>
</comment>
<sequence>MNGIHIGNLCNWKDSTEAVIRLGSLTARDNLAGRAGKAPGFAKLGRAAGEIAARAQRTRCEFPANTSVPSDDVTAGQYRVMTNLHKKLISLNDRSPPPGCSGGT</sequence>
<keyword evidence="2" id="KW-1185">Reference proteome</keyword>
<evidence type="ECO:0000313" key="2">
    <source>
        <dbReference type="Proteomes" id="UP000024635"/>
    </source>
</evidence>
<dbReference type="EMBL" id="JARK01000126">
    <property type="protein sequence ID" value="EYC42583.1"/>
    <property type="molecule type" value="Genomic_DNA"/>
</dbReference>
<dbReference type="Proteomes" id="UP000024635">
    <property type="component" value="Unassembled WGS sequence"/>
</dbReference>
<dbReference type="AlphaFoldDB" id="A0A016WUA4"/>
<reference evidence="2" key="1">
    <citation type="journal article" date="2015" name="Nat. Genet.">
        <title>The genome and transcriptome of the zoonotic hookworm Ancylostoma ceylanicum identify infection-specific gene families.</title>
        <authorList>
            <person name="Schwarz E.M."/>
            <person name="Hu Y."/>
            <person name="Antoshechkin I."/>
            <person name="Miller M.M."/>
            <person name="Sternberg P.W."/>
            <person name="Aroian R.V."/>
        </authorList>
    </citation>
    <scope>NUCLEOTIDE SEQUENCE</scope>
    <source>
        <strain evidence="2">HY135</strain>
    </source>
</reference>